<dbReference type="AlphaFoldDB" id="A0A2S2QEL1"/>
<evidence type="ECO:0000313" key="1">
    <source>
        <dbReference type="EMBL" id="MBY76174.1"/>
    </source>
</evidence>
<protein>
    <submittedName>
        <fullName evidence="1">Uncharacterized protein</fullName>
    </submittedName>
</protein>
<proteinExistence type="predicted"/>
<gene>
    <name evidence="1" type="ORF">g.171814</name>
</gene>
<accession>A0A2S2QEL1</accession>
<name>A0A2S2QEL1_9HEMI</name>
<reference evidence="1" key="1">
    <citation type="submission" date="2018-04" db="EMBL/GenBank/DDBJ databases">
        <title>Transcriptome assembly of Sipha flava.</title>
        <authorList>
            <person name="Scully E.D."/>
            <person name="Geib S.M."/>
            <person name="Palmer N.A."/>
            <person name="Koch K."/>
            <person name="Bradshaw J."/>
            <person name="Heng-Moss T."/>
            <person name="Sarath G."/>
        </authorList>
    </citation>
    <scope>NUCLEOTIDE SEQUENCE</scope>
</reference>
<sequence length="100" mass="11355">MDMSINKIVGFGTTPIYTKNTKIKCISRKPLFGTDSGIIIILYLFQNETNIAITVYGKCYRFIIRNFLLDGVKLDDIDTENIPTGRCYVSYSACNNVHFT</sequence>
<organism evidence="1">
    <name type="scientific">Sipha flava</name>
    <name type="common">yellow sugarcane aphid</name>
    <dbReference type="NCBI Taxonomy" id="143950"/>
    <lineage>
        <taxon>Eukaryota</taxon>
        <taxon>Metazoa</taxon>
        <taxon>Ecdysozoa</taxon>
        <taxon>Arthropoda</taxon>
        <taxon>Hexapoda</taxon>
        <taxon>Insecta</taxon>
        <taxon>Pterygota</taxon>
        <taxon>Neoptera</taxon>
        <taxon>Paraneoptera</taxon>
        <taxon>Hemiptera</taxon>
        <taxon>Sternorrhyncha</taxon>
        <taxon>Aphidomorpha</taxon>
        <taxon>Aphidoidea</taxon>
        <taxon>Aphididae</taxon>
        <taxon>Sipha</taxon>
    </lineage>
</organism>
<dbReference type="EMBL" id="GGMS01006971">
    <property type="protein sequence ID" value="MBY76174.1"/>
    <property type="molecule type" value="Transcribed_RNA"/>
</dbReference>